<evidence type="ECO:0000256" key="5">
    <source>
        <dbReference type="ARBA" id="ARBA00022741"/>
    </source>
</evidence>
<sequence length="107" mass="11923">MLPYMKAKSSVKFVDWCNTGFKVGIDYQPYTVVPGVAVCMLANTTAIAAAWAKLNKKFDLIYAKRAFVHWYIGEGLEEGEFGEARDNLAALGKDYEEVSADNMTKTK</sequence>
<comment type="subunit">
    <text evidence="3">Dimer of alpha and beta chains. A typical microtubule is a hollow water-filled tube with an outer diameter of 25 nm and an inner diameter of 15 nM. Alpha-beta heterodimers associate head-to-tail to form protofilaments running lengthwise along the microtubule wall with the beta-tubulin subunit facing the microtubule plus end conferring a structural polarity. Microtubules usually have 13 protofilaments but different protofilament numbers can be found in some organisms and specialized cells.</text>
</comment>
<keyword evidence="4" id="KW-0493">Microtubule</keyword>
<evidence type="ECO:0000256" key="4">
    <source>
        <dbReference type="ARBA" id="ARBA00022701"/>
    </source>
</evidence>
<dbReference type="GO" id="GO:0005525">
    <property type="term" value="F:GTP binding"/>
    <property type="evidence" value="ECO:0007669"/>
    <property type="project" value="UniProtKB-KW"/>
</dbReference>
<comment type="cofactor">
    <cofactor evidence="1">
        <name>Mg(2+)</name>
        <dbReference type="ChEBI" id="CHEBI:18420"/>
    </cofactor>
</comment>
<evidence type="ECO:0000256" key="10">
    <source>
        <dbReference type="SAM" id="Phobius"/>
    </source>
</evidence>
<evidence type="ECO:0000313" key="13">
    <source>
        <dbReference type="Proteomes" id="UP001516400"/>
    </source>
</evidence>
<evidence type="ECO:0000256" key="1">
    <source>
        <dbReference type="ARBA" id="ARBA00001946"/>
    </source>
</evidence>
<dbReference type="AlphaFoldDB" id="A0ABD2NW77"/>
<comment type="caution">
    <text evidence="12">The sequence shown here is derived from an EMBL/GenBank/DDBJ whole genome shotgun (WGS) entry which is preliminary data.</text>
</comment>
<feature type="transmembrane region" description="Helical" evidence="10">
    <location>
        <begin position="32"/>
        <end position="52"/>
    </location>
</feature>
<dbReference type="Gene3D" id="1.10.287.600">
    <property type="entry name" value="Helix hairpin bin"/>
    <property type="match status" value="1"/>
</dbReference>
<accession>A0ABD2NW77</accession>
<keyword evidence="5" id="KW-0547">Nucleotide-binding</keyword>
<keyword evidence="13" id="KW-1185">Reference proteome</keyword>
<evidence type="ECO:0000256" key="3">
    <source>
        <dbReference type="ARBA" id="ARBA00011747"/>
    </source>
</evidence>
<evidence type="ECO:0000256" key="2">
    <source>
        <dbReference type="ARBA" id="ARBA00009636"/>
    </source>
</evidence>
<comment type="function">
    <text evidence="8">Tubulin is the major constituent of microtubules, a cylinder consisting of laterally associated linear protofilaments composed of alpha- and beta-tubulin heterodimers. Microtubules grow by the addition of GTP-tubulin dimers to the microtubule end, where a stabilizing cap forms. Below the cap, tubulin dimers are in GDP-bound state, owing to GTPase activity of alpha-tubulin.</text>
</comment>
<dbReference type="Pfam" id="PF03953">
    <property type="entry name" value="Tubulin_C"/>
    <property type="match status" value="1"/>
</dbReference>
<evidence type="ECO:0000313" key="12">
    <source>
        <dbReference type="EMBL" id="KAL3282626.1"/>
    </source>
</evidence>
<dbReference type="InterPro" id="IPR037103">
    <property type="entry name" value="Tubulin/FtsZ-like_C"/>
</dbReference>
<dbReference type="InterPro" id="IPR018316">
    <property type="entry name" value="Tubulin/FtsZ_2-layer-sand-dom"/>
</dbReference>
<dbReference type="InterPro" id="IPR000217">
    <property type="entry name" value="Tubulin"/>
</dbReference>
<keyword evidence="10" id="KW-0472">Membrane</keyword>
<dbReference type="Gene3D" id="3.30.1330.20">
    <property type="entry name" value="Tubulin/FtsZ, C-terminal domain"/>
    <property type="match status" value="1"/>
</dbReference>
<dbReference type="InterPro" id="IPR008280">
    <property type="entry name" value="Tub_FtsZ_C"/>
</dbReference>
<proteinExistence type="inferred from homology"/>
<feature type="domain" description="Tubulin/FtsZ 2-layer sandwich" evidence="11">
    <location>
        <begin position="5"/>
        <end position="55"/>
    </location>
</feature>
<organism evidence="12 13">
    <name type="scientific">Cryptolaemus montrouzieri</name>
    <dbReference type="NCBI Taxonomy" id="559131"/>
    <lineage>
        <taxon>Eukaryota</taxon>
        <taxon>Metazoa</taxon>
        <taxon>Ecdysozoa</taxon>
        <taxon>Arthropoda</taxon>
        <taxon>Hexapoda</taxon>
        <taxon>Insecta</taxon>
        <taxon>Pterygota</taxon>
        <taxon>Neoptera</taxon>
        <taxon>Endopterygota</taxon>
        <taxon>Coleoptera</taxon>
        <taxon>Polyphaga</taxon>
        <taxon>Cucujiformia</taxon>
        <taxon>Coccinelloidea</taxon>
        <taxon>Coccinellidae</taxon>
        <taxon>Scymninae</taxon>
        <taxon>Scymnini</taxon>
        <taxon>Cryptolaemus</taxon>
    </lineage>
</organism>
<evidence type="ECO:0000259" key="11">
    <source>
        <dbReference type="Pfam" id="PF03953"/>
    </source>
</evidence>
<keyword evidence="10" id="KW-0812">Transmembrane</keyword>
<dbReference type="GO" id="GO:0016787">
    <property type="term" value="F:hydrolase activity"/>
    <property type="evidence" value="ECO:0007669"/>
    <property type="project" value="UniProtKB-KW"/>
</dbReference>
<evidence type="ECO:0000256" key="9">
    <source>
        <dbReference type="ARBA" id="ARBA00049117"/>
    </source>
</evidence>
<keyword evidence="7" id="KW-0342">GTP-binding</keyword>
<dbReference type="FunFam" id="1.10.287.600:FF:000001">
    <property type="entry name" value="Tubulin alpha chain"/>
    <property type="match status" value="1"/>
</dbReference>
<dbReference type="Proteomes" id="UP001516400">
    <property type="component" value="Unassembled WGS sequence"/>
</dbReference>
<dbReference type="GO" id="GO:0007010">
    <property type="term" value="P:cytoskeleton organization"/>
    <property type="evidence" value="ECO:0007669"/>
    <property type="project" value="UniProtKB-ARBA"/>
</dbReference>
<protein>
    <recommendedName>
        <fullName evidence="11">Tubulin/FtsZ 2-layer sandwich domain-containing protein</fullName>
    </recommendedName>
</protein>
<comment type="similarity">
    <text evidence="2">Belongs to the tubulin family.</text>
</comment>
<dbReference type="InterPro" id="IPR023123">
    <property type="entry name" value="Tubulin_C"/>
</dbReference>
<reference evidence="12 13" key="1">
    <citation type="journal article" date="2021" name="BMC Biol.">
        <title>Horizontally acquired antibacterial genes associated with adaptive radiation of ladybird beetles.</title>
        <authorList>
            <person name="Li H.S."/>
            <person name="Tang X.F."/>
            <person name="Huang Y.H."/>
            <person name="Xu Z.Y."/>
            <person name="Chen M.L."/>
            <person name="Du X.Y."/>
            <person name="Qiu B.Y."/>
            <person name="Chen P.T."/>
            <person name="Zhang W."/>
            <person name="Slipinski A."/>
            <person name="Escalona H.E."/>
            <person name="Waterhouse R.M."/>
            <person name="Zwick A."/>
            <person name="Pang H."/>
        </authorList>
    </citation>
    <scope>NUCLEOTIDE SEQUENCE [LARGE SCALE GENOMIC DNA]</scope>
    <source>
        <strain evidence="12">SYSU2018</strain>
    </source>
</reference>
<keyword evidence="10" id="KW-1133">Transmembrane helix</keyword>
<evidence type="ECO:0000256" key="7">
    <source>
        <dbReference type="ARBA" id="ARBA00023134"/>
    </source>
</evidence>
<keyword evidence="6" id="KW-0378">Hydrolase</keyword>
<evidence type="ECO:0000256" key="8">
    <source>
        <dbReference type="ARBA" id="ARBA00034296"/>
    </source>
</evidence>
<dbReference type="GO" id="GO:0005874">
    <property type="term" value="C:microtubule"/>
    <property type="evidence" value="ECO:0007669"/>
    <property type="project" value="UniProtKB-KW"/>
</dbReference>
<gene>
    <name evidence="12" type="ORF">HHI36_005801</name>
</gene>
<comment type="catalytic activity">
    <reaction evidence="9">
        <text>GTP + H2O = GDP + phosphate + H(+)</text>
        <dbReference type="Rhea" id="RHEA:19669"/>
        <dbReference type="ChEBI" id="CHEBI:15377"/>
        <dbReference type="ChEBI" id="CHEBI:15378"/>
        <dbReference type="ChEBI" id="CHEBI:37565"/>
        <dbReference type="ChEBI" id="CHEBI:43474"/>
        <dbReference type="ChEBI" id="CHEBI:58189"/>
    </reaction>
    <physiologicalReaction direction="left-to-right" evidence="9">
        <dbReference type="Rhea" id="RHEA:19670"/>
    </physiologicalReaction>
</comment>
<dbReference type="PANTHER" id="PTHR11588">
    <property type="entry name" value="TUBULIN"/>
    <property type="match status" value="1"/>
</dbReference>
<dbReference type="EMBL" id="JABFTP020000144">
    <property type="protein sequence ID" value="KAL3282626.1"/>
    <property type="molecule type" value="Genomic_DNA"/>
</dbReference>
<dbReference type="SUPFAM" id="SSF55307">
    <property type="entry name" value="Tubulin C-terminal domain-like"/>
    <property type="match status" value="1"/>
</dbReference>
<evidence type="ECO:0000256" key="6">
    <source>
        <dbReference type="ARBA" id="ARBA00022801"/>
    </source>
</evidence>
<name>A0ABD2NW77_9CUCU</name>